<dbReference type="PANTHER" id="PTHR24300">
    <property type="entry name" value="CYTOCHROME P450 508A4-RELATED"/>
    <property type="match status" value="1"/>
</dbReference>
<dbReference type="Pfam" id="PF00067">
    <property type="entry name" value="p450"/>
    <property type="match status" value="1"/>
</dbReference>
<evidence type="ECO:0000256" key="6">
    <source>
        <dbReference type="ARBA" id="ARBA00023004"/>
    </source>
</evidence>
<evidence type="ECO:0000256" key="4">
    <source>
        <dbReference type="ARBA" id="ARBA00022723"/>
    </source>
</evidence>
<evidence type="ECO:0000256" key="5">
    <source>
        <dbReference type="ARBA" id="ARBA00023002"/>
    </source>
</evidence>
<dbReference type="InterPro" id="IPR002401">
    <property type="entry name" value="Cyt_P450_E_grp-I"/>
</dbReference>
<dbReference type="Gene3D" id="1.10.630.10">
    <property type="entry name" value="Cytochrome P450"/>
    <property type="match status" value="1"/>
</dbReference>
<proteinExistence type="inferred from homology"/>
<comment type="cofactor">
    <cofactor evidence="1">
        <name>heme</name>
        <dbReference type="ChEBI" id="CHEBI:30413"/>
    </cofactor>
</comment>
<dbReference type="Proteomes" id="UP001642540">
    <property type="component" value="Unassembled WGS sequence"/>
</dbReference>
<keyword evidence="6" id="KW-0408">Iron</keyword>
<dbReference type="PRINTS" id="PR00463">
    <property type="entry name" value="EP450I"/>
</dbReference>
<evidence type="ECO:0000256" key="2">
    <source>
        <dbReference type="ARBA" id="ARBA00010617"/>
    </source>
</evidence>
<sequence length="306" mass="35704">MLSEVANMDEYSMKVSHPEFTHTRTFNKELGLIFASRKELWVEMRRFTERTLRHFGFGKSNTMQSVIEAETTDLVKEFNETIKNHGGIMKIRTKFVLSLLNTLWCMVAGQRYPHDDPTLIKLMDRNFEMTKSRSFIDPFHFLLPKRIKDMFPSISKEDVRLRVYKECHDFTKILIDERKTEGMYNNSPLNYIDAFLQKIEENKGNNKSVYTEENLQAMLADLLQTGTTTTNGTMNYGVLFLTLNPKIQEKCQKEIDSVVSRHLSPTLEDIEKMPYFQACILETHRQGNVVPNPIPRFAPTDWNIKG</sequence>
<keyword evidence="3" id="KW-0349">Heme</keyword>
<dbReference type="InterPro" id="IPR036396">
    <property type="entry name" value="Cyt_P450_sf"/>
</dbReference>
<evidence type="ECO:0000313" key="9">
    <source>
        <dbReference type="Proteomes" id="UP001642540"/>
    </source>
</evidence>
<dbReference type="SUPFAM" id="SSF48264">
    <property type="entry name" value="Cytochrome P450"/>
    <property type="match status" value="1"/>
</dbReference>
<dbReference type="PANTHER" id="PTHR24300:SF376">
    <property type="entry name" value="CYTOCHROME P450 15A1"/>
    <property type="match status" value="1"/>
</dbReference>
<evidence type="ECO:0000313" key="8">
    <source>
        <dbReference type="EMBL" id="CAL8148197.1"/>
    </source>
</evidence>
<comment type="caution">
    <text evidence="8">The sequence shown here is derived from an EMBL/GenBank/DDBJ whole genome shotgun (WGS) entry which is preliminary data.</text>
</comment>
<protein>
    <submittedName>
        <fullName evidence="8">Uncharacterized protein</fullName>
    </submittedName>
</protein>
<dbReference type="InterPro" id="IPR001128">
    <property type="entry name" value="Cyt_P450"/>
</dbReference>
<keyword evidence="7" id="KW-0503">Monooxygenase</keyword>
<dbReference type="EMBL" id="CAXLJM020000166">
    <property type="protein sequence ID" value="CAL8148197.1"/>
    <property type="molecule type" value="Genomic_DNA"/>
</dbReference>
<reference evidence="8 9" key="1">
    <citation type="submission" date="2024-08" db="EMBL/GenBank/DDBJ databases">
        <authorList>
            <person name="Cucini C."/>
            <person name="Frati F."/>
        </authorList>
    </citation>
    <scope>NUCLEOTIDE SEQUENCE [LARGE SCALE GENOMIC DNA]</scope>
</reference>
<dbReference type="InterPro" id="IPR050182">
    <property type="entry name" value="Cytochrome_P450_fam2"/>
</dbReference>
<name>A0ABP1SAD4_9HEXA</name>
<keyword evidence="4" id="KW-0479">Metal-binding</keyword>
<comment type="similarity">
    <text evidence="2">Belongs to the cytochrome P450 family.</text>
</comment>
<evidence type="ECO:0000256" key="1">
    <source>
        <dbReference type="ARBA" id="ARBA00001971"/>
    </source>
</evidence>
<accession>A0ABP1SAD4</accession>
<gene>
    <name evidence="8" type="ORF">ODALV1_LOCUS31352</name>
</gene>
<organism evidence="8 9">
    <name type="scientific">Orchesella dallaii</name>
    <dbReference type="NCBI Taxonomy" id="48710"/>
    <lineage>
        <taxon>Eukaryota</taxon>
        <taxon>Metazoa</taxon>
        <taxon>Ecdysozoa</taxon>
        <taxon>Arthropoda</taxon>
        <taxon>Hexapoda</taxon>
        <taxon>Collembola</taxon>
        <taxon>Entomobryomorpha</taxon>
        <taxon>Entomobryoidea</taxon>
        <taxon>Orchesellidae</taxon>
        <taxon>Orchesellinae</taxon>
        <taxon>Orchesella</taxon>
    </lineage>
</organism>
<evidence type="ECO:0000256" key="7">
    <source>
        <dbReference type="ARBA" id="ARBA00023033"/>
    </source>
</evidence>
<keyword evidence="5" id="KW-0560">Oxidoreductase</keyword>
<evidence type="ECO:0000256" key="3">
    <source>
        <dbReference type="ARBA" id="ARBA00022617"/>
    </source>
</evidence>
<keyword evidence="9" id="KW-1185">Reference proteome</keyword>